<sequence length="519" mass="55741">MDGSEGERVQQRQCMSETGRWNCEATGTGTGTGTGTRTGQKKIGKLRRNEISHSPLEGVLSIVIFVELLLVSLASPVNGLLDLGGSVNVTNILATAESYLEKFGYLSKSVNVTGPGYFNKSDEATKTALEFFQLFYGLNPSGSVDPDTLDVMVRPRCGFPDVVPLQGWHQDTEPGTWNCSTGMVWWNGSWVPSSQLSQSSRPQENVLNSTASPASGQVLNFEFFPGAPRWDKFELSYFFMSLSNTSSLTHEQIKNAIRSAFQSWQSRSSFRFTEVTNGRDADIEIRFAVGEHGDNSPFDGQLGVLAHGYSPQTGWLHFDDDEVWVVDPDKVAGSAFDLESVAVHELGHVLGLGHSANRDAIMYPSLKTGTVKRELQADDINGIHQLYGTSAPETPPGDKCSVCMGKADGVYIDDSADCSQGCKCSGGKGQSHLGCARNFGLAADGLCYSSKVLPGPCMPNSGARTPPSGGSTVRSFQPVSTPISAAITNTPLTWGTILVGGLLLIVHIIVASELHPFNV</sequence>
<accession>A0A388L9H7</accession>
<feature type="binding site" evidence="10">
    <location>
        <position position="320"/>
    </location>
    <ligand>
        <name>Ca(2+)</name>
        <dbReference type="ChEBI" id="CHEBI:29108"/>
        <label>1</label>
    </ligand>
</feature>
<dbReference type="SUPFAM" id="SSF47090">
    <property type="entry name" value="PGBD-like"/>
    <property type="match status" value="1"/>
</dbReference>
<comment type="cofactor">
    <cofactor evidence="10">
        <name>Ca(2+)</name>
        <dbReference type="ChEBI" id="CHEBI:29108"/>
    </cofactor>
    <text evidence="10">Can bind about 5 Ca(2+) ions per subunit.</text>
</comment>
<dbReference type="InterPro" id="IPR006026">
    <property type="entry name" value="Peptidase_Metallo"/>
</dbReference>
<evidence type="ECO:0000256" key="7">
    <source>
        <dbReference type="ARBA" id="ARBA00023049"/>
    </source>
</evidence>
<dbReference type="InterPro" id="IPR036365">
    <property type="entry name" value="PGBD-like_sf"/>
</dbReference>
<comment type="caution">
    <text evidence="15">The sequence shown here is derived from an EMBL/GenBank/DDBJ whole genome shotgun (WGS) entry which is preliminary data.</text>
</comment>
<dbReference type="PANTHER" id="PTHR10201">
    <property type="entry name" value="MATRIX METALLOPROTEINASE"/>
    <property type="match status" value="1"/>
</dbReference>
<evidence type="ECO:0000256" key="12">
    <source>
        <dbReference type="SAM" id="MobiDB-lite"/>
    </source>
</evidence>
<dbReference type="InterPro" id="IPR021158">
    <property type="entry name" value="Pept_M10A_Zn_BS"/>
</dbReference>
<feature type="binding site" evidence="10">
    <location>
        <position position="282"/>
    </location>
    <ligand>
        <name>Ca(2+)</name>
        <dbReference type="ChEBI" id="CHEBI:29108"/>
        <label>2</label>
    </ligand>
</feature>
<dbReference type="InterPro" id="IPR024079">
    <property type="entry name" value="MetalloPept_cat_dom_sf"/>
</dbReference>
<dbReference type="InterPro" id="IPR033739">
    <property type="entry name" value="M10A_MMP"/>
</dbReference>
<comment type="similarity">
    <text evidence="1">Belongs to the peptidase M10A family. Matrix metalloproteinases (MMPs) subfamily.</text>
</comment>
<feature type="binding site" evidence="10">
    <location>
        <position position="354"/>
    </location>
    <ligand>
        <name>Zn(2+)</name>
        <dbReference type="ChEBI" id="CHEBI:29105"/>
        <label>2</label>
        <note>catalytic</note>
    </ligand>
</feature>
<evidence type="ECO:0000256" key="10">
    <source>
        <dbReference type="PIRSR" id="PIRSR621190-2"/>
    </source>
</evidence>
<feature type="binding site" evidence="10">
    <location>
        <position position="322"/>
    </location>
    <ligand>
        <name>Ca(2+)</name>
        <dbReference type="ChEBI" id="CHEBI:29108"/>
        <label>1</label>
    </ligand>
</feature>
<feature type="binding site" evidence="10">
    <location>
        <position position="294"/>
    </location>
    <ligand>
        <name>Zn(2+)</name>
        <dbReference type="ChEBI" id="CHEBI:29105"/>
        <label>1</label>
    </ligand>
</feature>
<feature type="region of interest" description="Disordered" evidence="12">
    <location>
        <begin position="1"/>
        <end position="41"/>
    </location>
</feature>
<dbReference type="SMART" id="SM00235">
    <property type="entry name" value="ZnMc"/>
    <property type="match status" value="1"/>
</dbReference>
<feature type="domain" description="Peptidase metallopeptidase" evidence="14">
    <location>
        <begin position="226"/>
        <end position="389"/>
    </location>
</feature>
<evidence type="ECO:0000256" key="11">
    <source>
        <dbReference type="PIRSR" id="PIRSR621190-5"/>
    </source>
</evidence>
<dbReference type="InterPro" id="IPR001818">
    <property type="entry name" value="Pept_M10_metallopeptidase"/>
</dbReference>
<feature type="transmembrane region" description="Helical" evidence="13">
    <location>
        <begin position="492"/>
        <end position="511"/>
    </location>
</feature>
<keyword evidence="3 10" id="KW-0479">Metal-binding</keyword>
<keyword evidence="13" id="KW-0812">Transmembrane</keyword>
<evidence type="ECO:0000256" key="9">
    <source>
        <dbReference type="PIRSR" id="PIRSR621190-1"/>
    </source>
</evidence>
<keyword evidence="5" id="KW-0378">Hydrolase</keyword>
<comment type="cofactor">
    <cofactor evidence="10">
        <name>Zn(2+)</name>
        <dbReference type="ChEBI" id="CHEBI:29105"/>
    </cofactor>
    <text evidence="10">Binds 2 Zn(2+) ions per subunit.</text>
</comment>
<dbReference type="Gramene" id="GBG78967">
    <property type="protein sequence ID" value="GBG78967"/>
    <property type="gene ID" value="CBR_g28681"/>
</dbReference>
<dbReference type="PANTHER" id="PTHR10201:SF272">
    <property type="entry name" value="METALLOENDOPROTEINASE 5-MMP"/>
    <property type="match status" value="1"/>
</dbReference>
<dbReference type="CDD" id="cd04278">
    <property type="entry name" value="ZnMc_MMP"/>
    <property type="match status" value="1"/>
</dbReference>
<dbReference type="SUPFAM" id="SSF55486">
    <property type="entry name" value="Metalloproteases ('zincins'), catalytic domain"/>
    <property type="match status" value="1"/>
</dbReference>
<evidence type="ECO:0000259" key="14">
    <source>
        <dbReference type="SMART" id="SM00235"/>
    </source>
</evidence>
<dbReference type="Pfam" id="PF01471">
    <property type="entry name" value="PG_binding_1"/>
    <property type="match status" value="1"/>
</dbReference>
<dbReference type="GO" id="GO:0004222">
    <property type="term" value="F:metalloendopeptidase activity"/>
    <property type="evidence" value="ECO:0007669"/>
    <property type="project" value="InterPro"/>
</dbReference>
<feature type="binding site" evidence="10">
    <location>
        <position position="299"/>
    </location>
    <ligand>
        <name>Ca(2+)</name>
        <dbReference type="ChEBI" id="CHEBI:29108"/>
        <label>3</label>
    </ligand>
</feature>
<evidence type="ECO:0000256" key="2">
    <source>
        <dbReference type="ARBA" id="ARBA00022670"/>
    </source>
</evidence>
<keyword evidence="10" id="KW-0106">Calcium</keyword>
<dbReference type="GO" id="GO:0006508">
    <property type="term" value="P:proteolysis"/>
    <property type="evidence" value="ECO:0007669"/>
    <property type="project" value="UniProtKB-KW"/>
</dbReference>
<dbReference type="PRINTS" id="PR00138">
    <property type="entry name" value="MATRIXIN"/>
</dbReference>
<feature type="binding site" evidence="10">
    <location>
        <position position="362"/>
    </location>
    <ligand>
        <name>Zn(2+)</name>
        <dbReference type="ChEBI" id="CHEBI:29105"/>
        <label>2</label>
        <note>catalytic</note>
    </ligand>
</feature>
<proteinExistence type="inferred from homology"/>
<organism evidence="15 16">
    <name type="scientific">Chara braunii</name>
    <name type="common">Braun's stonewort</name>
    <dbReference type="NCBI Taxonomy" id="69332"/>
    <lineage>
        <taxon>Eukaryota</taxon>
        <taxon>Viridiplantae</taxon>
        <taxon>Streptophyta</taxon>
        <taxon>Charophyceae</taxon>
        <taxon>Charales</taxon>
        <taxon>Characeae</taxon>
        <taxon>Chara</taxon>
    </lineage>
</organism>
<dbReference type="GO" id="GO:0008270">
    <property type="term" value="F:zinc ion binding"/>
    <property type="evidence" value="ECO:0007669"/>
    <property type="project" value="InterPro"/>
</dbReference>
<evidence type="ECO:0000256" key="1">
    <source>
        <dbReference type="ARBA" id="ARBA00009614"/>
    </source>
</evidence>
<name>A0A388L9H7_CHABU</name>
<dbReference type="GO" id="GO:0031012">
    <property type="term" value="C:extracellular matrix"/>
    <property type="evidence" value="ECO:0007669"/>
    <property type="project" value="InterPro"/>
</dbReference>
<feature type="binding site" evidence="10">
    <location>
        <position position="292"/>
    </location>
    <ligand>
        <name>Zn(2+)</name>
        <dbReference type="ChEBI" id="CHEBI:29105"/>
        <label>1</label>
    </ligand>
</feature>
<evidence type="ECO:0000256" key="13">
    <source>
        <dbReference type="SAM" id="Phobius"/>
    </source>
</evidence>
<feature type="binding site" evidence="10">
    <location>
        <position position="300"/>
    </location>
    <ligand>
        <name>Ca(2+)</name>
        <dbReference type="ChEBI" id="CHEBI:29108"/>
        <label>3</label>
    </ligand>
</feature>
<feature type="binding site" evidence="10">
    <location>
        <position position="348"/>
    </location>
    <ligand>
        <name>Zn(2+)</name>
        <dbReference type="ChEBI" id="CHEBI:29105"/>
        <label>2</label>
        <note>catalytic</note>
    </ligand>
</feature>
<evidence type="ECO:0000256" key="3">
    <source>
        <dbReference type="ARBA" id="ARBA00022723"/>
    </source>
</evidence>
<feature type="compositionally biased region" description="Basic and acidic residues" evidence="12">
    <location>
        <begin position="1"/>
        <end position="10"/>
    </location>
</feature>
<reference evidence="15 16" key="1">
    <citation type="journal article" date="2018" name="Cell">
        <title>The Chara Genome: Secondary Complexity and Implications for Plant Terrestrialization.</title>
        <authorList>
            <person name="Nishiyama T."/>
            <person name="Sakayama H."/>
            <person name="Vries J.D."/>
            <person name="Buschmann H."/>
            <person name="Saint-Marcoux D."/>
            <person name="Ullrich K.K."/>
            <person name="Haas F.B."/>
            <person name="Vanderstraeten L."/>
            <person name="Becker D."/>
            <person name="Lang D."/>
            <person name="Vosolsobe S."/>
            <person name="Rombauts S."/>
            <person name="Wilhelmsson P.K.I."/>
            <person name="Janitza P."/>
            <person name="Kern R."/>
            <person name="Heyl A."/>
            <person name="Rumpler F."/>
            <person name="Villalobos L.I.A.C."/>
            <person name="Clay J.M."/>
            <person name="Skokan R."/>
            <person name="Toyoda A."/>
            <person name="Suzuki Y."/>
            <person name="Kagoshima H."/>
            <person name="Schijlen E."/>
            <person name="Tajeshwar N."/>
            <person name="Catarino B."/>
            <person name="Hetherington A.J."/>
            <person name="Saltykova A."/>
            <person name="Bonnot C."/>
            <person name="Breuninger H."/>
            <person name="Symeonidi A."/>
            <person name="Radhakrishnan G.V."/>
            <person name="Van Nieuwerburgh F."/>
            <person name="Deforce D."/>
            <person name="Chang C."/>
            <person name="Karol K.G."/>
            <person name="Hedrich R."/>
            <person name="Ulvskov P."/>
            <person name="Glockner G."/>
            <person name="Delwiche C.F."/>
            <person name="Petrasek J."/>
            <person name="Van de Peer Y."/>
            <person name="Friml J."/>
            <person name="Beilby M."/>
            <person name="Dolan L."/>
            <person name="Kohara Y."/>
            <person name="Sugano S."/>
            <person name="Fujiyama A."/>
            <person name="Delaux P.-M."/>
            <person name="Quint M."/>
            <person name="TheiBen G."/>
            <person name="Hagemann M."/>
            <person name="Harholt J."/>
            <person name="Dunand C."/>
            <person name="Zachgo S."/>
            <person name="Langdale J."/>
            <person name="Maumus F."/>
            <person name="Straeten D.V.D."/>
            <person name="Gould S.B."/>
            <person name="Rensing S.A."/>
        </authorList>
    </citation>
    <scope>NUCLEOTIDE SEQUENCE [LARGE SCALE GENOMIC DNA]</scope>
    <source>
        <strain evidence="15 16">S276</strain>
    </source>
</reference>
<keyword evidence="16" id="KW-1185">Reference proteome</keyword>
<feature type="binding site" evidence="10">
    <location>
        <position position="317"/>
    </location>
    <ligand>
        <name>Zn(2+)</name>
        <dbReference type="ChEBI" id="CHEBI:29105"/>
        <label>1</label>
    </ligand>
</feature>
<feature type="binding site" evidence="10">
    <location>
        <position position="319"/>
    </location>
    <ligand>
        <name>Ca(2+)</name>
        <dbReference type="ChEBI" id="CHEBI:29108"/>
        <label>3</label>
    </ligand>
</feature>
<dbReference type="PROSITE" id="PS00546">
    <property type="entry name" value="CYSTEINE_SWITCH"/>
    <property type="match status" value="1"/>
</dbReference>
<feature type="binding site" evidence="10">
    <location>
        <position position="344"/>
    </location>
    <ligand>
        <name>Zn(2+)</name>
        <dbReference type="ChEBI" id="CHEBI:29105"/>
        <label>2</label>
        <note>catalytic</note>
    </ligand>
</feature>
<feature type="binding site" evidence="10">
    <location>
        <position position="322"/>
    </location>
    <ligand>
        <name>Ca(2+)</name>
        <dbReference type="ChEBI" id="CHEBI:29108"/>
        <label>3</label>
    </ligand>
</feature>
<dbReference type="GO" id="GO:0030574">
    <property type="term" value="P:collagen catabolic process"/>
    <property type="evidence" value="ECO:0007669"/>
    <property type="project" value="TreeGrafter"/>
</dbReference>
<dbReference type="EMBL" id="BFEA01000308">
    <property type="protein sequence ID" value="GBG78967.1"/>
    <property type="molecule type" value="Genomic_DNA"/>
</dbReference>
<keyword evidence="7" id="KW-0482">Metalloprotease</keyword>
<evidence type="ECO:0000256" key="6">
    <source>
        <dbReference type="ARBA" id="ARBA00022833"/>
    </source>
</evidence>
<evidence type="ECO:0000313" key="16">
    <source>
        <dbReference type="Proteomes" id="UP000265515"/>
    </source>
</evidence>
<evidence type="ECO:0000256" key="8">
    <source>
        <dbReference type="ARBA" id="ARBA00023145"/>
    </source>
</evidence>
<keyword evidence="8" id="KW-0865">Zymogen</keyword>
<feature type="binding site" evidence="10">
    <location>
        <position position="307"/>
    </location>
    <ligand>
        <name>Zn(2+)</name>
        <dbReference type="ChEBI" id="CHEBI:29105"/>
        <label>1</label>
    </ligand>
</feature>
<feature type="short sequence motif" description="Cysteine switch" evidence="11">
    <location>
        <begin position="213"/>
        <end position="218"/>
    </location>
</feature>
<dbReference type="STRING" id="69332.A0A388L9H7"/>
<dbReference type="InterPro" id="IPR002477">
    <property type="entry name" value="Peptidoglycan-bd-like"/>
</dbReference>
<dbReference type="Pfam" id="PF00413">
    <property type="entry name" value="Peptidase_M10"/>
    <property type="match status" value="1"/>
</dbReference>
<gene>
    <name evidence="15" type="ORF">CBR_g28681</name>
</gene>
<dbReference type="Gene3D" id="3.40.390.10">
    <property type="entry name" value="Collagenase (Catalytic Domain)"/>
    <property type="match status" value="1"/>
</dbReference>
<protein>
    <recommendedName>
        <fullName evidence="14">Peptidase metallopeptidase domain-containing protein</fullName>
    </recommendedName>
</protein>
<dbReference type="AlphaFoldDB" id="A0A388L9H7"/>
<keyword evidence="6 10" id="KW-0862">Zinc</keyword>
<keyword evidence="13" id="KW-1133">Transmembrane helix</keyword>
<keyword evidence="2" id="KW-0645">Protease</keyword>
<dbReference type="InterPro" id="IPR021190">
    <property type="entry name" value="Pept_M10A"/>
</dbReference>
<keyword evidence="13" id="KW-0472">Membrane</keyword>
<dbReference type="GO" id="GO:0030198">
    <property type="term" value="P:extracellular matrix organization"/>
    <property type="evidence" value="ECO:0007669"/>
    <property type="project" value="TreeGrafter"/>
</dbReference>
<evidence type="ECO:0000256" key="4">
    <source>
        <dbReference type="ARBA" id="ARBA00022729"/>
    </source>
</evidence>
<evidence type="ECO:0000313" key="15">
    <source>
        <dbReference type="EMBL" id="GBG78967.1"/>
    </source>
</evidence>
<dbReference type="Proteomes" id="UP000265515">
    <property type="component" value="Unassembled WGS sequence"/>
</dbReference>
<keyword evidence="4" id="KW-0732">Signal</keyword>
<feature type="active site" evidence="9">
    <location>
        <position position="345"/>
    </location>
</feature>
<dbReference type="OrthoDB" id="406838at2759"/>
<evidence type="ECO:0000256" key="5">
    <source>
        <dbReference type="ARBA" id="ARBA00022801"/>
    </source>
</evidence>